<reference evidence="2" key="1">
    <citation type="journal article" date="2020" name="bioRxiv">
        <title>Chromosome-level reference genome of the European wasp spider Argiope bruennichi: a resource for studies on range expansion and evolutionary adaptation.</title>
        <authorList>
            <person name="Sheffer M.M."/>
            <person name="Hoppe A."/>
            <person name="Krehenwinkel H."/>
            <person name="Uhl G."/>
            <person name="Kuss A.W."/>
            <person name="Jensen L."/>
            <person name="Jensen C."/>
            <person name="Gillespie R.G."/>
            <person name="Hoff K.J."/>
            <person name="Prost S."/>
        </authorList>
    </citation>
    <scope>NUCLEOTIDE SEQUENCE</scope>
</reference>
<gene>
    <name evidence="2" type="ORF">HNY73_012471</name>
</gene>
<sequence>MEENEGRGIQSCEIDKVWNCSTTSKKQYVPAKSSFLSSSFFEKSSINSVLKPLTGSRETSPNPSGLSSKSKLKKDCKLMKAEKSKREPESEEYEEDEDDWCVFHYAGGYQRVKSGAD</sequence>
<evidence type="ECO:0000256" key="1">
    <source>
        <dbReference type="SAM" id="MobiDB-lite"/>
    </source>
</evidence>
<dbReference type="AlphaFoldDB" id="A0A8T0EV02"/>
<evidence type="ECO:0000313" key="3">
    <source>
        <dbReference type="Proteomes" id="UP000807504"/>
    </source>
</evidence>
<keyword evidence="3" id="KW-1185">Reference proteome</keyword>
<proteinExistence type="predicted"/>
<name>A0A8T0EV02_ARGBR</name>
<feature type="region of interest" description="Disordered" evidence="1">
    <location>
        <begin position="51"/>
        <end position="96"/>
    </location>
</feature>
<feature type="compositionally biased region" description="Basic and acidic residues" evidence="1">
    <location>
        <begin position="73"/>
        <end position="88"/>
    </location>
</feature>
<protein>
    <submittedName>
        <fullName evidence="2">Uncharacterized protein</fullName>
    </submittedName>
</protein>
<evidence type="ECO:0000313" key="2">
    <source>
        <dbReference type="EMBL" id="KAF8782146.1"/>
    </source>
</evidence>
<dbReference type="Proteomes" id="UP000807504">
    <property type="component" value="Unassembled WGS sequence"/>
</dbReference>
<reference evidence="2" key="2">
    <citation type="submission" date="2020-06" db="EMBL/GenBank/DDBJ databases">
        <authorList>
            <person name="Sheffer M."/>
        </authorList>
    </citation>
    <scope>NUCLEOTIDE SEQUENCE</scope>
</reference>
<accession>A0A8T0EV02</accession>
<organism evidence="2 3">
    <name type="scientific">Argiope bruennichi</name>
    <name type="common">Wasp spider</name>
    <name type="synonym">Aranea bruennichi</name>
    <dbReference type="NCBI Taxonomy" id="94029"/>
    <lineage>
        <taxon>Eukaryota</taxon>
        <taxon>Metazoa</taxon>
        <taxon>Ecdysozoa</taxon>
        <taxon>Arthropoda</taxon>
        <taxon>Chelicerata</taxon>
        <taxon>Arachnida</taxon>
        <taxon>Araneae</taxon>
        <taxon>Araneomorphae</taxon>
        <taxon>Entelegynae</taxon>
        <taxon>Araneoidea</taxon>
        <taxon>Araneidae</taxon>
        <taxon>Argiope</taxon>
    </lineage>
</organism>
<dbReference type="EMBL" id="JABXBU010001863">
    <property type="protein sequence ID" value="KAF8782146.1"/>
    <property type="molecule type" value="Genomic_DNA"/>
</dbReference>
<comment type="caution">
    <text evidence="2">The sequence shown here is derived from an EMBL/GenBank/DDBJ whole genome shotgun (WGS) entry which is preliminary data.</text>
</comment>